<keyword evidence="1" id="KW-0482">Metalloprotease</keyword>
<dbReference type="EMBL" id="NHTK01005830">
    <property type="protein sequence ID" value="PPQ73207.1"/>
    <property type="molecule type" value="Genomic_DNA"/>
</dbReference>
<protein>
    <recommendedName>
        <fullName evidence="3">Peptidase M12A domain-containing protein</fullName>
    </recommendedName>
</protein>
<keyword evidence="5" id="KW-1185">Reference proteome</keyword>
<dbReference type="GO" id="GO:0004222">
    <property type="term" value="F:metalloendopeptidase activity"/>
    <property type="evidence" value="ECO:0007669"/>
    <property type="project" value="UniProtKB-UniRule"/>
</dbReference>
<evidence type="ECO:0000313" key="5">
    <source>
        <dbReference type="Proteomes" id="UP000284842"/>
    </source>
</evidence>
<comment type="caution">
    <text evidence="4">The sequence shown here is derived from an EMBL/GenBank/DDBJ whole genome shotgun (WGS) entry which is preliminary data.</text>
</comment>
<dbReference type="Proteomes" id="UP000284842">
    <property type="component" value="Unassembled WGS sequence"/>
</dbReference>
<feature type="binding site" evidence="1">
    <location>
        <position position="261"/>
    </location>
    <ligand>
        <name>Zn(2+)</name>
        <dbReference type="ChEBI" id="CHEBI:29105"/>
        <note>catalytic</note>
    </ligand>
</feature>
<comment type="caution">
    <text evidence="1">Lacks conserved residue(s) required for the propagation of feature annotation.</text>
</comment>
<dbReference type="SUPFAM" id="SSF55486">
    <property type="entry name" value="Metalloproteases ('zincins'), catalytic domain"/>
    <property type="match status" value="2"/>
</dbReference>
<proteinExistence type="predicted"/>
<dbReference type="OrthoDB" id="291007at2759"/>
<dbReference type="Gene3D" id="3.40.390.10">
    <property type="entry name" value="Collagenase (Catalytic Domain)"/>
    <property type="match status" value="2"/>
</dbReference>
<dbReference type="GO" id="GO:0006508">
    <property type="term" value="P:proteolysis"/>
    <property type="evidence" value="ECO:0007669"/>
    <property type="project" value="UniProtKB-KW"/>
</dbReference>
<feature type="binding site" evidence="1">
    <location>
        <position position="267"/>
    </location>
    <ligand>
        <name>Zn(2+)</name>
        <dbReference type="ChEBI" id="CHEBI:29105"/>
        <note>catalytic</note>
    </ligand>
</feature>
<keyword evidence="1" id="KW-0479">Metal-binding</keyword>
<dbReference type="InParanoid" id="A0A409W3W6"/>
<keyword evidence="1" id="KW-0378">Hydrolase</keyword>
<feature type="compositionally biased region" description="Polar residues" evidence="2">
    <location>
        <begin position="1250"/>
        <end position="1264"/>
    </location>
</feature>
<organism evidence="4 5">
    <name type="scientific">Panaeolus cyanescens</name>
    <dbReference type="NCBI Taxonomy" id="181874"/>
    <lineage>
        <taxon>Eukaryota</taxon>
        <taxon>Fungi</taxon>
        <taxon>Dikarya</taxon>
        <taxon>Basidiomycota</taxon>
        <taxon>Agaricomycotina</taxon>
        <taxon>Agaricomycetes</taxon>
        <taxon>Agaricomycetidae</taxon>
        <taxon>Agaricales</taxon>
        <taxon>Agaricineae</taxon>
        <taxon>Galeropsidaceae</taxon>
        <taxon>Panaeolus</taxon>
    </lineage>
</organism>
<accession>A0A409W3W6</accession>
<dbReference type="InterPro" id="IPR024079">
    <property type="entry name" value="MetalloPept_cat_dom_sf"/>
</dbReference>
<dbReference type="SMART" id="SM00235">
    <property type="entry name" value="ZnMc"/>
    <property type="match status" value="1"/>
</dbReference>
<dbReference type="GO" id="GO:0008270">
    <property type="term" value="F:zinc ion binding"/>
    <property type="evidence" value="ECO:0007669"/>
    <property type="project" value="UniProtKB-UniRule"/>
</dbReference>
<evidence type="ECO:0000256" key="2">
    <source>
        <dbReference type="SAM" id="MobiDB-lite"/>
    </source>
</evidence>
<gene>
    <name evidence="4" type="ORF">CVT24_010024</name>
</gene>
<dbReference type="Pfam" id="PF01400">
    <property type="entry name" value="Astacin"/>
    <property type="match status" value="1"/>
</dbReference>
<keyword evidence="1" id="KW-0645">Protease</keyword>
<feature type="binding site" evidence="1">
    <location>
        <position position="257"/>
    </location>
    <ligand>
        <name>Zn(2+)</name>
        <dbReference type="ChEBI" id="CHEBI:29105"/>
        <note>catalytic</note>
    </ligand>
</feature>
<dbReference type="PANTHER" id="PTHR10127:SF850">
    <property type="entry name" value="METALLOENDOPEPTIDASE"/>
    <property type="match status" value="1"/>
</dbReference>
<dbReference type="PROSITE" id="PS51864">
    <property type="entry name" value="ASTACIN"/>
    <property type="match status" value="1"/>
</dbReference>
<dbReference type="PANTHER" id="PTHR10127">
    <property type="entry name" value="DISCOIDIN, CUB, EGF, LAMININ , AND ZINC METALLOPROTEASE DOMAIN CONTAINING"/>
    <property type="match status" value="1"/>
</dbReference>
<reference evidence="4 5" key="1">
    <citation type="journal article" date="2018" name="Evol. Lett.">
        <title>Horizontal gene cluster transfer increased hallucinogenic mushroom diversity.</title>
        <authorList>
            <person name="Reynolds H.T."/>
            <person name="Vijayakumar V."/>
            <person name="Gluck-Thaler E."/>
            <person name="Korotkin H.B."/>
            <person name="Matheny P.B."/>
            <person name="Slot J.C."/>
        </authorList>
    </citation>
    <scope>NUCLEOTIDE SEQUENCE [LARGE SCALE GENOMIC DNA]</scope>
    <source>
        <strain evidence="4 5">2629</strain>
    </source>
</reference>
<evidence type="ECO:0000259" key="3">
    <source>
        <dbReference type="PROSITE" id="PS51864"/>
    </source>
</evidence>
<feature type="domain" description="Peptidase M12A" evidence="3">
    <location>
        <begin position="150"/>
        <end position="360"/>
    </location>
</feature>
<feature type="region of interest" description="Disordered" evidence="2">
    <location>
        <begin position="1250"/>
        <end position="1276"/>
    </location>
</feature>
<name>A0A409W3W6_9AGAR</name>
<keyword evidence="1" id="KW-0862">Zinc</keyword>
<evidence type="ECO:0000256" key="1">
    <source>
        <dbReference type="PROSITE-ProRule" id="PRU01211"/>
    </source>
</evidence>
<dbReference type="STRING" id="181874.A0A409W3W6"/>
<sequence>MSDNTPIAIPQPFPDAKTINQEKAEAGGQPEHVAVPAPVFPAPADKGAEVLNETQAAPVQLSTTVVPDDVMAAVQSAPGQPIVELPQAAPIANAAIRGVVSTLINDEEPKRPKQDWYKLSCAEAVHPTKHGNAFLSRTSARTGGSRALMAVMARSSQMWDAGATLTYSFMDDTYDEIKADKVRNTIGEWSKYGDIMFEERDIGENPLIRISFDSTTGSWSYVGNEVAGIPEDEATLNLGWVTSNPTITDKERGVILHEFGHTLGLMHEHQSPMRGNKITLDEEAVYAFYMDTQKWTASDVKTQIIDVYNDHEISNYSEFDPESIMIYFMPAAMNKQRRRIEPTTCLSPTDKAFITINYPSFPAKNGESQHFEDPRKTFIDALDVAGVDGDYKDRILKLYDQEDWKEIRFEFHNFCTVTRVARRSHEAQSRADDANEGPSHAINPTSRDIFQEGCLAEDEDEGDNVIQRRGGSPAKGLATVHNDLWLPGEEITYTWVQTAVQATPYRKQRVRETFAAYAKVCNLTFKEVAYDPQNLFAKIHFYFGDIPARPDAIITGWSKIGRQSVGLRRSAKQIEKKGGSVESSIVFNDIAVPPIAPTEEQKKRRELRTLFHEMGHALGLKHEHTSPHTLTDDEVTQYSVATPYDPDSIMLYAGRALRKSPNFKESELHLDSNYTQFNHLPSKLDLAFLGALYPARPNHVDDKFEADITTLGLKAKYQQLNAQRVKAFKVEGHAEYPKEITKLREMLQAELSILATRKSHAIQRAPMFAASAPAKPKATTGSFLDIIVETLSSLFQPTTGQIFALQFPGRFLQKDLYAWETKKAGIYGQFVKPAVVNESEFRLVDQLYNAGKVIGAPNGTNLSIVYEQVLNNLVPGIEQSAINMSKQQADIRKWLLRDVPVSGWVKDLIDAQHNVAQTTKTATGGRGPARAINASSAVNAEFAVNKKLSSDDKITRMELAEALMHEYLTAKQAWEEERDRMILNKEGLPLEDVTRKLAHITAIREAQLAAKYSDAVVRGYSHTIRQYMGYMDIKSPAEILQDAKDSLRESSTSSLDGSMKIYPVQMQPIDWFESLSTSFSMEDLSEDPNLLMMQLSSKSKQLDSLNARLTALAAAPKTDIAKLQAELDTAQAQYDNAQIELSKQYTSNIIAIAKACINSDNKFQLDIFKKKAGDAGVAEDAYQGIENGMQALSAKQLTVTQASRAVAQLAAAKTLASASDTTQEIVQINVAMTSLQREIDELTARIQTMSSKLSATDGTSTQAPKRSIEDIPDLVPETGVGAGSRWQEVRLFHEVSSFYKSTSEESKSSTSRNDVSLFFGSYHSDSTSSSSQSKDSEHSSSLKVNVGFRATMVTVDRGGWFQPQLLKQSNAFYSIDPKITWNKWPKDATFQDFKTNGDPKIFDDINKYLLPSYPVGFLVCKDITIKIAMSSTDIEKSGAAMQETAASSAGVLCWSTSSASQSSSSTNTCATELASDGLVIRIPGPQILGYILQITDSDQAQPLPTQLPPGFLIPDDQYDNTLNAPPHPTN</sequence>
<dbReference type="InterPro" id="IPR006026">
    <property type="entry name" value="Peptidase_Metallo"/>
</dbReference>
<comment type="cofactor">
    <cofactor evidence="1">
        <name>Zn(2+)</name>
        <dbReference type="ChEBI" id="CHEBI:29105"/>
    </cofactor>
    <text evidence="1">Binds 1 zinc ion per subunit.</text>
</comment>
<evidence type="ECO:0000313" key="4">
    <source>
        <dbReference type="EMBL" id="PPQ73207.1"/>
    </source>
</evidence>
<feature type="active site" evidence="1">
    <location>
        <position position="258"/>
    </location>
</feature>
<dbReference type="InterPro" id="IPR001506">
    <property type="entry name" value="Peptidase_M12A"/>
</dbReference>